<reference evidence="2" key="2">
    <citation type="journal article" date="2007" name="Science">
        <title>Draft genome sequence of the sexually transmitted pathogen Trichomonas vaginalis.</title>
        <authorList>
            <person name="Carlton J.M."/>
            <person name="Hirt R.P."/>
            <person name="Silva J.C."/>
            <person name="Delcher A.L."/>
            <person name="Schatz M."/>
            <person name="Zhao Q."/>
            <person name="Wortman J.R."/>
            <person name="Bidwell S.L."/>
            <person name="Alsmark U.C.M."/>
            <person name="Besteiro S."/>
            <person name="Sicheritz-Ponten T."/>
            <person name="Noel C.J."/>
            <person name="Dacks J.B."/>
            <person name="Foster P.G."/>
            <person name="Simillion C."/>
            <person name="Van de Peer Y."/>
            <person name="Miranda-Saavedra D."/>
            <person name="Barton G.J."/>
            <person name="Westrop G.D."/>
            <person name="Mueller S."/>
            <person name="Dessi D."/>
            <person name="Fiori P.L."/>
            <person name="Ren Q."/>
            <person name="Paulsen I."/>
            <person name="Zhang H."/>
            <person name="Bastida-Corcuera F.D."/>
            <person name="Simoes-Barbosa A."/>
            <person name="Brown M.T."/>
            <person name="Hayes R.D."/>
            <person name="Mukherjee M."/>
            <person name="Okumura C.Y."/>
            <person name="Schneider R."/>
            <person name="Smith A.J."/>
            <person name="Vanacova S."/>
            <person name="Villalvazo M."/>
            <person name="Haas B.J."/>
            <person name="Pertea M."/>
            <person name="Feldblyum T.V."/>
            <person name="Utterback T.R."/>
            <person name="Shu C.L."/>
            <person name="Osoegawa K."/>
            <person name="de Jong P.J."/>
            <person name="Hrdy I."/>
            <person name="Horvathova L."/>
            <person name="Zubacova Z."/>
            <person name="Dolezal P."/>
            <person name="Malik S.B."/>
            <person name="Logsdon J.M. Jr."/>
            <person name="Henze K."/>
            <person name="Gupta A."/>
            <person name="Wang C.C."/>
            <person name="Dunne R.L."/>
            <person name="Upcroft J.A."/>
            <person name="Upcroft P."/>
            <person name="White O."/>
            <person name="Salzberg S.L."/>
            <person name="Tang P."/>
            <person name="Chiu C.-H."/>
            <person name="Lee Y.-S."/>
            <person name="Embley T.M."/>
            <person name="Coombs G.H."/>
            <person name="Mottram J.C."/>
            <person name="Tachezy J."/>
            <person name="Fraser-Liggett C.M."/>
            <person name="Johnson P.J."/>
        </authorList>
    </citation>
    <scope>NUCLEOTIDE SEQUENCE [LARGE SCALE GENOMIC DNA]</scope>
    <source>
        <strain evidence="2">G3</strain>
    </source>
</reference>
<feature type="coiled-coil region" evidence="1">
    <location>
        <begin position="286"/>
        <end position="313"/>
    </location>
</feature>
<dbReference type="InParanoid" id="A2FWQ6"/>
<dbReference type="EMBL" id="DS114091">
    <property type="protein sequence ID" value="EAX90649.1"/>
    <property type="molecule type" value="Genomic_DNA"/>
</dbReference>
<name>A2FWQ6_TRIV3</name>
<dbReference type="VEuPathDB" id="TrichDB:TVAGG3_0248730"/>
<keyword evidence="1" id="KW-0175">Coiled coil</keyword>
<dbReference type="VEuPathDB" id="TrichDB:TVAG_141930"/>
<proteinExistence type="predicted"/>
<keyword evidence="3" id="KW-1185">Reference proteome</keyword>
<dbReference type="Proteomes" id="UP000001542">
    <property type="component" value="Unassembled WGS sequence"/>
</dbReference>
<feature type="coiled-coil region" evidence="1">
    <location>
        <begin position="209"/>
        <end position="243"/>
    </location>
</feature>
<dbReference type="SMR" id="A2FWQ6"/>
<gene>
    <name evidence="2" type="ORF">TVAG_141930</name>
</gene>
<evidence type="ECO:0000256" key="1">
    <source>
        <dbReference type="SAM" id="Coils"/>
    </source>
</evidence>
<dbReference type="KEGG" id="tva:4748336"/>
<dbReference type="RefSeq" id="XP_001303579.1">
    <property type="nucleotide sequence ID" value="XM_001303578.1"/>
</dbReference>
<sequence>MDSWINKRSANSRKEVDLTTEEIVELKKKQIDDTNRELQEVHNQILEVEKKIREDDLKYKSEIDALIFQRDNSRKDYNEEISKIVNETNEATNKLKTQHKTELEYVYNELNTALFDTEEFISKSIGSGDLNDKQYRFTRAKKLSEKYASIVDSIDSAISKLITQRNQQIVNVAGQIEATNSKKNFQAQESHDTNKKFKQEITDIEKMHRERLDQISKKYESERRKLEDDINQQIAEIQTAESMYSNIATHNREKIKEVQKDIARIRILISKSSIVPKQEDEDEKRSRSLLEQVAAMESEINDLRNRNSQLKSFLE</sequence>
<evidence type="ECO:0000313" key="2">
    <source>
        <dbReference type="EMBL" id="EAX90649.1"/>
    </source>
</evidence>
<protein>
    <submittedName>
        <fullName evidence="2">Uncharacterized protein</fullName>
    </submittedName>
</protein>
<reference evidence="2" key="1">
    <citation type="submission" date="2006-10" db="EMBL/GenBank/DDBJ databases">
        <authorList>
            <person name="Amadeo P."/>
            <person name="Zhao Q."/>
            <person name="Wortman J."/>
            <person name="Fraser-Liggett C."/>
            <person name="Carlton J."/>
        </authorList>
    </citation>
    <scope>NUCLEOTIDE SEQUENCE</scope>
    <source>
        <strain evidence="2">G3</strain>
    </source>
</reference>
<evidence type="ECO:0000313" key="3">
    <source>
        <dbReference type="Proteomes" id="UP000001542"/>
    </source>
</evidence>
<dbReference type="AlphaFoldDB" id="A2FWQ6"/>
<feature type="coiled-coil region" evidence="1">
    <location>
        <begin position="9"/>
        <end position="94"/>
    </location>
</feature>
<accession>A2FWQ6</accession>
<organism evidence="2 3">
    <name type="scientific">Trichomonas vaginalis (strain ATCC PRA-98 / G3)</name>
    <dbReference type="NCBI Taxonomy" id="412133"/>
    <lineage>
        <taxon>Eukaryota</taxon>
        <taxon>Metamonada</taxon>
        <taxon>Parabasalia</taxon>
        <taxon>Trichomonadida</taxon>
        <taxon>Trichomonadidae</taxon>
        <taxon>Trichomonas</taxon>
    </lineage>
</organism>